<evidence type="ECO:0000256" key="3">
    <source>
        <dbReference type="ARBA" id="ARBA00005513"/>
    </source>
</evidence>
<organism evidence="14">
    <name type="scientific">freshwater metagenome</name>
    <dbReference type="NCBI Taxonomy" id="449393"/>
    <lineage>
        <taxon>unclassified sequences</taxon>
        <taxon>metagenomes</taxon>
        <taxon>ecological metagenomes</taxon>
    </lineage>
</organism>
<evidence type="ECO:0000256" key="4">
    <source>
        <dbReference type="ARBA" id="ARBA00022448"/>
    </source>
</evidence>
<evidence type="ECO:0000256" key="11">
    <source>
        <dbReference type="ARBA" id="ARBA00023310"/>
    </source>
</evidence>
<keyword evidence="8 13" id="KW-1133">Transmembrane helix</keyword>
<comment type="function">
    <text evidence="12">F(1)F(0) ATP synthase produces ATP from ADP in the presence of a proton or sodium gradient. F-type ATPases consist of two structural domains, F(1) containing the extramembraneous catalytic core and F(0) containing the membrane proton channel, linked together by a central stalk and a peripheral stalk. During catalysis, ATP synthesis in the catalytic domain of F(1) is coupled via a rotary mechanism of the central stalk subunits to proton translocation.</text>
</comment>
<evidence type="ECO:0000256" key="6">
    <source>
        <dbReference type="ARBA" id="ARBA00022692"/>
    </source>
</evidence>
<dbReference type="GO" id="GO:0045259">
    <property type="term" value="C:proton-transporting ATP synthase complex"/>
    <property type="evidence" value="ECO:0007669"/>
    <property type="project" value="UniProtKB-KW"/>
</dbReference>
<dbReference type="InterPro" id="IPR002146">
    <property type="entry name" value="ATP_synth_b/b'su_bac/chlpt"/>
</dbReference>
<dbReference type="Pfam" id="PF00430">
    <property type="entry name" value="ATP-synt_B"/>
    <property type="match status" value="1"/>
</dbReference>
<dbReference type="HAMAP" id="MF_01398">
    <property type="entry name" value="ATP_synth_b_bprime"/>
    <property type="match status" value="1"/>
</dbReference>
<reference evidence="14" key="1">
    <citation type="submission" date="2020-05" db="EMBL/GenBank/DDBJ databases">
        <authorList>
            <person name="Chiriac C."/>
            <person name="Salcher M."/>
            <person name="Ghai R."/>
            <person name="Kavagutti S V."/>
        </authorList>
    </citation>
    <scope>NUCLEOTIDE SEQUENCE</scope>
</reference>
<accession>A0A6J6BFI1</accession>
<evidence type="ECO:0000256" key="12">
    <source>
        <dbReference type="ARBA" id="ARBA00025198"/>
    </source>
</evidence>
<keyword evidence="6 13" id="KW-0812">Transmembrane</keyword>
<dbReference type="CDD" id="cd06503">
    <property type="entry name" value="ATP-synt_Fo_b"/>
    <property type="match status" value="1"/>
</dbReference>
<evidence type="ECO:0000313" key="15">
    <source>
        <dbReference type="EMBL" id="CAB4904941.1"/>
    </source>
</evidence>
<evidence type="ECO:0000256" key="13">
    <source>
        <dbReference type="SAM" id="Phobius"/>
    </source>
</evidence>
<sequence length="181" mass="19327">MIGLLAALAAEVPEKVINPVVPDELGEIFWGALAFFTLWVLLRYVCLPPLLKVRAEREQQVLADQEAASAAETQGEQVRRDYEATLAEARAEANRVVEAARVASEAQRSQAVAVAEAAAAEERQAAMADLDVARGQALNQIKGDVASIAISAASKVVQADLDLAQNQSTIDDYVNQASGNR</sequence>
<dbReference type="EMBL" id="CAEZSF010000063">
    <property type="protein sequence ID" value="CAB4537163.1"/>
    <property type="molecule type" value="Genomic_DNA"/>
</dbReference>
<evidence type="ECO:0000256" key="9">
    <source>
        <dbReference type="ARBA" id="ARBA00023065"/>
    </source>
</evidence>
<evidence type="ECO:0000256" key="1">
    <source>
        <dbReference type="ARBA" id="ARBA00004167"/>
    </source>
</evidence>
<dbReference type="EMBL" id="CAFBMG010000077">
    <property type="protein sequence ID" value="CAB4904941.1"/>
    <property type="molecule type" value="Genomic_DNA"/>
</dbReference>
<dbReference type="GO" id="GO:0015986">
    <property type="term" value="P:proton motive force-driven ATP synthesis"/>
    <property type="evidence" value="ECO:0007669"/>
    <property type="project" value="InterPro"/>
</dbReference>
<proteinExistence type="inferred from homology"/>
<dbReference type="NCBIfam" id="TIGR01144">
    <property type="entry name" value="ATP_synt_b"/>
    <property type="match status" value="1"/>
</dbReference>
<keyword evidence="10 13" id="KW-0472">Membrane</keyword>
<keyword evidence="9" id="KW-0406">Ion transport</keyword>
<dbReference type="GO" id="GO:0046961">
    <property type="term" value="F:proton-transporting ATPase activity, rotational mechanism"/>
    <property type="evidence" value="ECO:0007669"/>
    <property type="project" value="TreeGrafter"/>
</dbReference>
<keyword evidence="5" id="KW-0138">CF(0)</keyword>
<protein>
    <submittedName>
        <fullName evidence="14">Unannotated protein</fullName>
    </submittedName>
</protein>
<dbReference type="AlphaFoldDB" id="A0A6J6BFI1"/>
<evidence type="ECO:0000256" key="2">
    <source>
        <dbReference type="ARBA" id="ARBA00004308"/>
    </source>
</evidence>
<evidence type="ECO:0000313" key="14">
    <source>
        <dbReference type="EMBL" id="CAB4537163.1"/>
    </source>
</evidence>
<keyword evidence="7" id="KW-0375">Hydrogen ion transport</keyword>
<dbReference type="PANTHER" id="PTHR33445">
    <property type="entry name" value="ATP SYNTHASE SUBUNIT B', CHLOROPLASTIC"/>
    <property type="match status" value="1"/>
</dbReference>
<name>A0A6J6BFI1_9ZZZZ</name>
<evidence type="ECO:0000256" key="5">
    <source>
        <dbReference type="ARBA" id="ARBA00022547"/>
    </source>
</evidence>
<dbReference type="InterPro" id="IPR005864">
    <property type="entry name" value="ATP_synth_F0_bsu_bac"/>
</dbReference>
<dbReference type="InterPro" id="IPR050059">
    <property type="entry name" value="ATP_synthase_B_chain"/>
</dbReference>
<evidence type="ECO:0000256" key="7">
    <source>
        <dbReference type="ARBA" id="ARBA00022781"/>
    </source>
</evidence>
<keyword evidence="4" id="KW-0813">Transport</keyword>
<evidence type="ECO:0000256" key="10">
    <source>
        <dbReference type="ARBA" id="ARBA00023136"/>
    </source>
</evidence>
<comment type="similarity">
    <text evidence="3">Belongs to the ATPase B chain family.</text>
</comment>
<comment type="subcellular location">
    <subcellularLocation>
        <location evidence="2">Endomembrane system</location>
    </subcellularLocation>
    <subcellularLocation>
        <location evidence="1">Membrane</location>
        <topology evidence="1">Single-pass membrane protein</topology>
    </subcellularLocation>
</comment>
<dbReference type="GO" id="GO:0012505">
    <property type="term" value="C:endomembrane system"/>
    <property type="evidence" value="ECO:0007669"/>
    <property type="project" value="UniProtKB-SubCell"/>
</dbReference>
<dbReference type="PANTHER" id="PTHR33445:SF2">
    <property type="entry name" value="ATP SYNTHASE SUBUNIT B', CHLOROPLASTIC"/>
    <property type="match status" value="1"/>
</dbReference>
<keyword evidence="11" id="KW-0066">ATP synthesis</keyword>
<feature type="transmembrane region" description="Helical" evidence="13">
    <location>
        <begin position="28"/>
        <end position="47"/>
    </location>
</feature>
<gene>
    <name evidence="14" type="ORF">UFOPK1358_00811</name>
    <name evidence="15" type="ORF">UFOPK3519_01044</name>
</gene>
<evidence type="ECO:0000256" key="8">
    <source>
        <dbReference type="ARBA" id="ARBA00022989"/>
    </source>
</evidence>